<feature type="transmembrane region" description="Helical" evidence="8">
    <location>
        <begin position="357"/>
        <end position="374"/>
    </location>
</feature>
<keyword evidence="6 8" id="KW-1133">Transmembrane helix</keyword>
<dbReference type="PANTHER" id="PTHR33908">
    <property type="entry name" value="MANNOSYLTRANSFERASE YKCB-RELATED"/>
    <property type="match status" value="1"/>
</dbReference>
<name>A0ABS2RRC3_9ACTN</name>
<evidence type="ECO:0000313" key="10">
    <source>
        <dbReference type="Proteomes" id="UP000704762"/>
    </source>
</evidence>
<dbReference type="InterPro" id="IPR050297">
    <property type="entry name" value="LipidA_mod_glycosyltrf_83"/>
</dbReference>
<comment type="subcellular location">
    <subcellularLocation>
        <location evidence="1">Cell membrane</location>
        <topology evidence="1">Multi-pass membrane protein</topology>
    </subcellularLocation>
</comment>
<feature type="transmembrane region" description="Helical" evidence="8">
    <location>
        <begin position="303"/>
        <end position="322"/>
    </location>
</feature>
<dbReference type="Proteomes" id="UP000704762">
    <property type="component" value="Unassembled WGS sequence"/>
</dbReference>
<dbReference type="EMBL" id="JAFBCF010000001">
    <property type="protein sequence ID" value="MBM7800716.1"/>
    <property type="molecule type" value="Genomic_DNA"/>
</dbReference>
<evidence type="ECO:0000256" key="3">
    <source>
        <dbReference type="ARBA" id="ARBA00022676"/>
    </source>
</evidence>
<protein>
    <submittedName>
        <fullName evidence="9">MFS family permease</fullName>
    </submittedName>
</protein>
<feature type="transmembrane region" description="Helical" evidence="8">
    <location>
        <begin position="14"/>
        <end position="35"/>
    </location>
</feature>
<comment type="caution">
    <text evidence="9">The sequence shown here is derived from an EMBL/GenBank/DDBJ whole genome shotgun (WGS) entry which is preliminary data.</text>
</comment>
<feature type="transmembrane region" description="Helical" evidence="8">
    <location>
        <begin position="122"/>
        <end position="140"/>
    </location>
</feature>
<feature type="transmembrane region" description="Helical" evidence="8">
    <location>
        <begin position="68"/>
        <end position="91"/>
    </location>
</feature>
<feature type="transmembrane region" description="Helical" evidence="8">
    <location>
        <begin position="328"/>
        <end position="345"/>
    </location>
</feature>
<evidence type="ECO:0000256" key="1">
    <source>
        <dbReference type="ARBA" id="ARBA00004651"/>
    </source>
</evidence>
<evidence type="ECO:0000256" key="2">
    <source>
        <dbReference type="ARBA" id="ARBA00022475"/>
    </source>
</evidence>
<keyword evidence="10" id="KW-1185">Reference proteome</keyword>
<sequence>MGDEGEAVAPAPRLGWLLALAIAAAAFLARLIPVLRSSGLYAVKQYDSAVYFGAAIGLVHGRMPYRDFLLLHPPGIVLALAPFAVLGYGVGDAQAMALARLGCMLLGSLNAVVIYRILRPATIFGAVFGGLFYAVFYPAVAVEQTTRLEPVAGTCLVVALLLLCRERRRDVAGWVVLAGALLGYATVVKIWGVVPFLVLAVWLLRAAGLRQLLWLTLGAVGAGTVVCLPFFLASPVQMWRYVIVNQVDRARSATPVTARLADMTGLGLLKQPLAAWLPLLVGVAVLCFVLAAVLATHLPEARLAVALLGILSLMLLAVPSWFPHYPGLIAGPAAITVGAATGPLLRRTARWRPRAPVLVTAALVVGLTVYAVPLRGARFGHSFPAARLQAAVRTLPGCITSDDPSTLIELDVLSRNLDRGCHLSLDLGGYSYVRRSEGSNLRRHNDPEWQRFALSYLSSGSATLVVRYSTRFGFTRATEATINRWPVIARAGRYQLRRPSWVAPPP</sequence>
<reference evidence="9 10" key="1">
    <citation type="submission" date="2021-01" db="EMBL/GenBank/DDBJ databases">
        <title>Sequencing the genomes of 1000 actinobacteria strains.</title>
        <authorList>
            <person name="Klenk H.-P."/>
        </authorList>
    </citation>
    <scope>NUCLEOTIDE SEQUENCE [LARGE SCALE GENOMIC DNA]</scope>
    <source>
        <strain evidence="9 10">DSM 18662</strain>
    </source>
</reference>
<keyword evidence="3" id="KW-0328">Glycosyltransferase</keyword>
<accession>A0ABS2RRC3</accession>
<proteinExistence type="predicted"/>
<dbReference type="RefSeq" id="WP_204920062.1">
    <property type="nucleotide sequence ID" value="NZ_BAAAQP010000003.1"/>
</dbReference>
<keyword evidence="4" id="KW-0808">Transferase</keyword>
<evidence type="ECO:0000256" key="6">
    <source>
        <dbReference type="ARBA" id="ARBA00022989"/>
    </source>
</evidence>
<evidence type="ECO:0000313" key="9">
    <source>
        <dbReference type="EMBL" id="MBM7800716.1"/>
    </source>
</evidence>
<feature type="transmembrane region" description="Helical" evidence="8">
    <location>
        <begin position="97"/>
        <end position="115"/>
    </location>
</feature>
<evidence type="ECO:0000256" key="8">
    <source>
        <dbReference type="SAM" id="Phobius"/>
    </source>
</evidence>
<keyword evidence="5 8" id="KW-0812">Transmembrane</keyword>
<feature type="transmembrane region" description="Helical" evidence="8">
    <location>
        <begin position="211"/>
        <end position="232"/>
    </location>
</feature>
<feature type="transmembrane region" description="Helical" evidence="8">
    <location>
        <begin position="273"/>
        <end position="296"/>
    </location>
</feature>
<feature type="transmembrane region" description="Helical" evidence="8">
    <location>
        <begin position="171"/>
        <end position="204"/>
    </location>
</feature>
<evidence type="ECO:0000256" key="7">
    <source>
        <dbReference type="ARBA" id="ARBA00023136"/>
    </source>
</evidence>
<evidence type="ECO:0000256" key="4">
    <source>
        <dbReference type="ARBA" id="ARBA00022679"/>
    </source>
</evidence>
<gene>
    <name evidence="9" type="ORF">JOE57_003637</name>
</gene>
<evidence type="ECO:0000256" key="5">
    <source>
        <dbReference type="ARBA" id="ARBA00022692"/>
    </source>
</evidence>
<dbReference type="PANTHER" id="PTHR33908:SF11">
    <property type="entry name" value="MEMBRANE PROTEIN"/>
    <property type="match status" value="1"/>
</dbReference>
<organism evidence="9 10">
    <name type="scientific">Microlunatus panaciterrae</name>
    <dbReference type="NCBI Taxonomy" id="400768"/>
    <lineage>
        <taxon>Bacteria</taxon>
        <taxon>Bacillati</taxon>
        <taxon>Actinomycetota</taxon>
        <taxon>Actinomycetes</taxon>
        <taxon>Propionibacteriales</taxon>
        <taxon>Propionibacteriaceae</taxon>
        <taxon>Microlunatus</taxon>
    </lineage>
</organism>
<keyword evidence="7 8" id="KW-0472">Membrane</keyword>
<keyword evidence="2" id="KW-1003">Cell membrane</keyword>